<dbReference type="EMBL" id="UINC01001429">
    <property type="protein sequence ID" value="SUZ80528.1"/>
    <property type="molecule type" value="Genomic_DNA"/>
</dbReference>
<evidence type="ECO:0000259" key="1">
    <source>
        <dbReference type="Pfam" id="PF07969"/>
    </source>
</evidence>
<dbReference type="InterPro" id="IPR011059">
    <property type="entry name" value="Metal-dep_hydrolase_composite"/>
</dbReference>
<dbReference type="SUPFAM" id="SSF51556">
    <property type="entry name" value="Metallo-dependent hydrolases"/>
    <property type="match status" value="1"/>
</dbReference>
<dbReference type="Gene3D" id="2.30.40.10">
    <property type="entry name" value="Urease, subunit C, domain 1"/>
    <property type="match status" value="1"/>
</dbReference>
<gene>
    <name evidence="2" type="ORF">METZ01_LOCUS33382</name>
</gene>
<feature type="domain" description="Amidohydrolase 3" evidence="1">
    <location>
        <begin position="68"/>
        <end position="548"/>
    </location>
</feature>
<dbReference type="InterPro" id="IPR033932">
    <property type="entry name" value="YtcJ-like"/>
</dbReference>
<dbReference type="PANTHER" id="PTHR22642">
    <property type="entry name" value="IMIDAZOLONEPROPIONASE"/>
    <property type="match status" value="1"/>
</dbReference>
<proteinExistence type="predicted"/>
<protein>
    <recommendedName>
        <fullName evidence="1">Amidohydrolase 3 domain-containing protein</fullName>
    </recommendedName>
</protein>
<organism evidence="2">
    <name type="scientific">marine metagenome</name>
    <dbReference type="NCBI Taxonomy" id="408172"/>
    <lineage>
        <taxon>unclassified sequences</taxon>
        <taxon>metagenomes</taxon>
        <taxon>ecological metagenomes</taxon>
    </lineage>
</organism>
<dbReference type="CDD" id="cd01300">
    <property type="entry name" value="YtcJ_like"/>
    <property type="match status" value="1"/>
</dbReference>
<reference evidence="2" key="1">
    <citation type="submission" date="2018-05" db="EMBL/GenBank/DDBJ databases">
        <authorList>
            <person name="Lanie J.A."/>
            <person name="Ng W.-L."/>
            <person name="Kazmierczak K.M."/>
            <person name="Andrzejewski T.M."/>
            <person name="Davidsen T.M."/>
            <person name="Wayne K.J."/>
            <person name="Tettelin H."/>
            <person name="Glass J.I."/>
            <person name="Rusch D."/>
            <person name="Podicherti R."/>
            <person name="Tsui H.-C.T."/>
            <person name="Winkler M.E."/>
        </authorList>
    </citation>
    <scope>NUCLEOTIDE SEQUENCE</scope>
</reference>
<evidence type="ECO:0000313" key="2">
    <source>
        <dbReference type="EMBL" id="SUZ80528.1"/>
    </source>
</evidence>
<dbReference type="Gene3D" id="3.20.20.140">
    <property type="entry name" value="Metal-dependent hydrolases"/>
    <property type="match status" value="1"/>
</dbReference>
<dbReference type="SUPFAM" id="SSF51338">
    <property type="entry name" value="Composite domain of metallo-dependent hydrolases"/>
    <property type="match status" value="1"/>
</dbReference>
<sequence length="553" mass="62137">MKNILPLLLFICACSAPKVEKIYYNGVIWTGNLSNPSASALAVGNEQILFVGNDNETLEMASPETEKINLMGRFVTPGLIDNHVHFMSGGFQLSSVDLRDVDNKAEFQKRIVAHAESLPKGVWMQGGDWDHELWGGKYPDKSWIDDVVLERPVFLGRLDGHMALANSKALELAGINSSTLDPVGGIVLKDSQGSPTGILKDEAMALVNNVVPEHSIEDMDQALDAAMQFALSLGITQIHDMGTWESLETYKRNYKNGRLKIRIKIYPWYTNWEKIIQNVQNNGPGDEWLRWDGIKGMMDGSLGSRTAWMHIPYLNDPFSSEKEELPTVGIITLHDTTEFKHILRETDKANIQHAVHAIGDRANDWILDEFASIKEEFGQKDRRCRIEHAQHLSKSAVPRFAAENIIPSMQPYHIFDDGSWAYKRIEHDRLSRTYVFKTLIESGANLTFGSDWTVAPFNPVTGIYAAITRHTRDGKNPRGWYSNEKISVEDALRSYTINNAYAAFWEKTTGSIVAGKHADFVVHSTNLLTATPEQILESKVMRTVVGGKDYLFD</sequence>
<dbReference type="Pfam" id="PF07969">
    <property type="entry name" value="Amidohydro_3"/>
    <property type="match status" value="1"/>
</dbReference>
<dbReference type="Gene3D" id="3.10.310.70">
    <property type="match status" value="1"/>
</dbReference>
<dbReference type="InterPro" id="IPR013108">
    <property type="entry name" value="Amidohydro_3"/>
</dbReference>
<name>A0A381QNX3_9ZZZZ</name>
<dbReference type="InterPro" id="IPR032466">
    <property type="entry name" value="Metal_Hydrolase"/>
</dbReference>
<dbReference type="AlphaFoldDB" id="A0A381QNX3"/>
<dbReference type="PANTHER" id="PTHR22642:SF2">
    <property type="entry name" value="PROTEIN LONG AFTER FAR-RED 3"/>
    <property type="match status" value="1"/>
</dbReference>
<accession>A0A381QNX3</accession>
<dbReference type="GO" id="GO:0016810">
    <property type="term" value="F:hydrolase activity, acting on carbon-nitrogen (but not peptide) bonds"/>
    <property type="evidence" value="ECO:0007669"/>
    <property type="project" value="InterPro"/>
</dbReference>